<dbReference type="RefSeq" id="WP_220227365.1">
    <property type="nucleotide sequence ID" value="NZ_JAICBX010000001.1"/>
</dbReference>
<evidence type="ECO:0000313" key="2">
    <source>
        <dbReference type="EMBL" id="MBW8636705.1"/>
    </source>
</evidence>
<dbReference type="Pfam" id="PF00583">
    <property type="entry name" value="Acetyltransf_1"/>
    <property type="match status" value="1"/>
</dbReference>
<dbReference type="SUPFAM" id="SSF55729">
    <property type="entry name" value="Acyl-CoA N-acyltransferases (Nat)"/>
    <property type="match status" value="1"/>
</dbReference>
<dbReference type="InterPro" id="IPR016181">
    <property type="entry name" value="Acyl_CoA_acyltransferase"/>
</dbReference>
<dbReference type="GO" id="GO:0016747">
    <property type="term" value="F:acyltransferase activity, transferring groups other than amino-acyl groups"/>
    <property type="evidence" value="ECO:0007669"/>
    <property type="project" value="InterPro"/>
</dbReference>
<feature type="domain" description="N-acetyltransferase" evidence="1">
    <location>
        <begin position="30"/>
        <end position="185"/>
    </location>
</feature>
<gene>
    <name evidence="2" type="ORF">K1W69_05840</name>
</gene>
<dbReference type="EMBL" id="JAICBX010000001">
    <property type="protein sequence ID" value="MBW8636705.1"/>
    <property type="molecule type" value="Genomic_DNA"/>
</dbReference>
<sequence length="185" mass="21500">MIRKSPRKAVVTYLQQKERPKLTAPMPVNLHVALMRQDRMPLHFYRYLQYRIGRRWHWVARLRLDDTALAALVHSQETTIDVLYLDGAPTGLFELRAQQDDSVNIEYFGMMDHAHGMGLGRWFLKQAIDAAWELNPNKVTINTCTLDHPAALPLYQKFGFEPIGQSDTFIHPLTDDDLLKIMKRD</sequence>
<dbReference type="PROSITE" id="PS51186">
    <property type="entry name" value="GNAT"/>
    <property type="match status" value="1"/>
</dbReference>
<comment type="caution">
    <text evidence="2">The sequence shown here is derived from an EMBL/GenBank/DDBJ whole genome shotgun (WGS) entry which is preliminary data.</text>
</comment>
<protein>
    <submittedName>
        <fullName evidence="2">GNAT family N-acetyltransferase</fullName>
    </submittedName>
</protein>
<dbReference type="CDD" id="cd04301">
    <property type="entry name" value="NAT_SF"/>
    <property type="match status" value="1"/>
</dbReference>
<keyword evidence="3" id="KW-1185">Reference proteome</keyword>
<dbReference type="Gene3D" id="3.40.630.30">
    <property type="match status" value="1"/>
</dbReference>
<proteinExistence type="predicted"/>
<evidence type="ECO:0000259" key="1">
    <source>
        <dbReference type="PROSITE" id="PS51186"/>
    </source>
</evidence>
<reference evidence="2" key="1">
    <citation type="submission" date="2021-08" db="EMBL/GenBank/DDBJ databases">
        <title>Hoeflea bacterium WL0058 sp. nov., isolated from the sediment.</title>
        <authorList>
            <person name="Wang L."/>
            <person name="Zhang D."/>
        </authorList>
    </citation>
    <scope>NUCLEOTIDE SEQUENCE</scope>
    <source>
        <strain evidence="2">WL0058</strain>
    </source>
</reference>
<evidence type="ECO:0000313" key="3">
    <source>
        <dbReference type="Proteomes" id="UP001196509"/>
    </source>
</evidence>
<organism evidence="2 3">
    <name type="scientific">Flavimaribacter sediminis</name>
    <dbReference type="NCBI Taxonomy" id="2865987"/>
    <lineage>
        <taxon>Bacteria</taxon>
        <taxon>Pseudomonadati</taxon>
        <taxon>Pseudomonadota</taxon>
        <taxon>Alphaproteobacteria</taxon>
        <taxon>Hyphomicrobiales</taxon>
        <taxon>Rhizobiaceae</taxon>
        <taxon>Flavimaribacter</taxon>
    </lineage>
</organism>
<dbReference type="AlphaFoldDB" id="A0AAE2ZL82"/>
<dbReference type="InterPro" id="IPR000182">
    <property type="entry name" value="GNAT_dom"/>
</dbReference>
<dbReference type="Proteomes" id="UP001196509">
    <property type="component" value="Unassembled WGS sequence"/>
</dbReference>
<accession>A0AAE2ZL82</accession>
<name>A0AAE2ZL82_9HYPH</name>